<feature type="region of interest" description="Disordered" evidence="2">
    <location>
        <begin position="79"/>
        <end position="101"/>
    </location>
</feature>
<evidence type="ECO:0000313" key="5">
    <source>
        <dbReference type="Proteomes" id="UP000186817"/>
    </source>
</evidence>
<dbReference type="Gene3D" id="2.40.70.10">
    <property type="entry name" value="Acid Proteases"/>
    <property type="match status" value="1"/>
</dbReference>
<feature type="compositionally biased region" description="Acidic residues" evidence="2">
    <location>
        <begin position="582"/>
        <end position="595"/>
    </location>
</feature>
<proteinExistence type="predicted"/>
<feature type="compositionally biased region" description="Basic residues" evidence="2">
    <location>
        <begin position="539"/>
        <end position="551"/>
    </location>
</feature>
<feature type="compositionally biased region" description="Acidic residues" evidence="2">
    <location>
        <begin position="1169"/>
        <end position="1179"/>
    </location>
</feature>
<feature type="region of interest" description="Disordered" evidence="2">
    <location>
        <begin position="1222"/>
        <end position="1261"/>
    </location>
</feature>
<keyword evidence="1" id="KW-0175">Coiled coil</keyword>
<evidence type="ECO:0000256" key="1">
    <source>
        <dbReference type="SAM" id="Coils"/>
    </source>
</evidence>
<feature type="region of interest" description="Disordered" evidence="2">
    <location>
        <begin position="1146"/>
        <end position="1202"/>
    </location>
</feature>
<dbReference type="Proteomes" id="UP000186817">
    <property type="component" value="Unassembled WGS sequence"/>
</dbReference>
<evidence type="ECO:0000313" key="4">
    <source>
        <dbReference type="EMBL" id="OLP93871.1"/>
    </source>
</evidence>
<dbReference type="CDD" id="cd00303">
    <property type="entry name" value="retropepsin_like"/>
    <property type="match status" value="1"/>
</dbReference>
<dbReference type="OrthoDB" id="10291777at2759"/>
<gene>
    <name evidence="4" type="ORF">AK812_SmicGene24170</name>
</gene>
<dbReference type="InterPro" id="IPR021109">
    <property type="entry name" value="Peptidase_aspartic_dom_sf"/>
</dbReference>
<reference evidence="4 5" key="1">
    <citation type="submission" date="2016-02" db="EMBL/GenBank/DDBJ databases">
        <title>Genome analysis of coral dinoflagellate symbionts highlights evolutionary adaptations to a symbiotic lifestyle.</title>
        <authorList>
            <person name="Aranda M."/>
            <person name="Li Y."/>
            <person name="Liew Y.J."/>
            <person name="Baumgarten S."/>
            <person name="Simakov O."/>
            <person name="Wilson M."/>
            <person name="Piel J."/>
            <person name="Ashoor H."/>
            <person name="Bougouffa S."/>
            <person name="Bajic V.B."/>
            <person name="Ryu T."/>
            <person name="Ravasi T."/>
            <person name="Bayer T."/>
            <person name="Micklem G."/>
            <person name="Kim H."/>
            <person name="Bhak J."/>
            <person name="Lajeunesse T.C."/>
            <person name="Voolstra C.R."/>
        </authorList>
    </citation>
    <scope>NUCLEOTIDE SEQUENCE [LARGE SCALE GENOMIC DNA]</scope>
    <source>
        <strain evidence="4 5">CCMP2467</strain>
    </source>
</reference>
<dbReference type="InterPro" id="IPR013103">
    <property type="entry name" value="RVT_2"/>
</dbReference>
<keyword evidence="5" id="KW-1185">Reference proteome</keyword>
<name>A0A1Q9DFB6_SYMMI</name>
<feature type="region of interest" description="Disordered" evidence="2">
    <location>
        <begin position="570"/>
        <end position="616"/>
    </location>
</feature>
<protein>
    <submittedName>
        <fullName evidence="4">Retrovirus-related Pol polyprotein from transposon TNT 1-94</fullName>
    </submittedName>
</protein>
<dbReference type="Pfam" id="PF07727">
    <property type="entry name" value="RVT_2"/>
    <property type="match status" value="1"/>
</dbReference>
<accession>A0A1Q9DFB6</accession>
<sequence>MPDGTADATHAVNDEYTGVSVDTSTTPIVEDVGSSSQFGAFLASGGYGVDTAQGQSSERANMLRGAQLHDLLRYKGMWRPSMPSSSSSKAQPNIFKETDDDENQRLITRLVEEDVRGADEERLRERERWEELEAERLHHMDELRSELRRAKENEDRIRGEREYWRQEAEWYRQEDHQGDDHAEGEEEEELVPPSEAPTNLGPSGPSDGGPGGPGDGDDSKKSPTNRGGPAGGDPPGPPSVAPTDEGVADVTEVKISRREADKVMVPPFPRVTHLDNWMSHCIANVLGACADPNHEEWIAWLNPAFRPNPDIDALNDSGHIKFKSIDIKLGIAMAAMLKAAGDVALDLYLDVNRKSSKYVRTESKLIKGRQIIAMMYESSRTRDRLDMIVTLEYLIKLQYRGDNHMSVFKQTWLECIDRMRPEDVPSDNALRDTLYAKIKESPALKMELLVSYDMLNYDDPKRSYQHLLHLMDRCMQRAREQKMLKQTQNGLQLMIQGKDTLSEKAAKAKGSETATPAPKKPTKPPKNESAAPVLPQSKAKAHAKAKAGKGKGKGKVVALLLTIRAHRPEVRQQVSDCSSLDSDADSECSTDDEAAENVPKQKSKGRRTQSTDSKAKKTVAFAPDVHFQSSKPRRSYEDCGDKVVKVNVEKRFLSNSNRTTELGFSMHKARLKAQMMNDMLQGGKPGDRHVYVRVPGSDRVRDIIFYDGEDELQEYEVGPEERKKVKAFSIVNCMVQPTWIRSKIKFLMDTGCGHDLISQRKVEKHGLETLVSEEAISFQTANGVTTTDLISNFQTESFTEPINAYVLDDTPSVLSVGKRCMKQGYGFVWPPGENPFMINPEGKRISLFVNGDIPYVRAGSQKSIAHYDEMASIIKSILEREKEEKFEKASNAVATIIAVPGEEEEPDGSAEGYSPDFIPDEVPREDVPAADAGRPPDPPDEGERVRDDDDREIEVEGEGAPTRRAKIGTLKAEAKTLAHLCTHRYPYCEACIRAKMKHYRTVRGAFKRELKVRCALNAALWEFAVQSVQWAHASGEDFKGKAIPFGAKVYFKTTDTREKTYAGKFDPKGIPGVFAGYVITTGQQWSRKYKVWDMAEFAGVNLSMDAAVPRRLAQPYVTEVVVLPDDLVFPLKDEYERMNSTLEGLNDNRRLQGKEIKDADDVGRPPSGGDDDEDDDDGDESKKKPPPDPGEVDDGAGTGEISLDDYYTSVDKLGHKILERAELDAREHGAPPSSSTTRKPDLLDGIDEVGPSGRLIPKGGEEDPGEILRYLKDSMLASDDVVHWRAGTEGDGKIYLNDDGEACKIDKRGVPYKICSDGRRIVPSRRPKHQYSPEEWDKLDAKSKKKAYKKAKREKAKDARLSRKRAAVGKRIVEKVLDHVIFPKIVQCDKIDLELGSSCTEGWEWAQESVHQQLQQEFLDGVIPAVPASAVFDDNWIPAMPCTTSVQPTHRMKNGAHGQCVNAMVTRPVTRKEMLNNPKAMEAFMKEWTGLWEQEVFDFSQTREYDDVVNEAKKKGEKVHMARVHGLIYEKNYQLKEDDPARKFKGRGVLLGDQVKDQNMEAALFQDLGNSPATFDASRWADYYGCLAGNDVQMADAIQAYIQAKLSGTPCWVELPDEAWHPSANRQRYRRPVCRLVKALYGHPDAGTMWEQHCHTAVQKFGFKPLGDEWPSLYFHPDMKLLLVIYVDDLKLAGPKAQLSKGWDMLRRELRLEEETPLGLYLGCRISKGEAVLHDKTSVRTVTYDMETYLDMTVKKYSDVTGYDPSKFKTVPIAESRGRNQTSSSTGSDVQWKKSSMHVVWTHHAVDTDGRLIPPPPIPKGPVEEDVTDENRGALAPQAASILMKLLYAARICRFDLLRSINNLARKITKWTKKEDALLHHLMAYVHQSKHHLMIGWVGDTLEDSSIGLFADADYAGCGESLKSTSGAHLHIQGPHTRFPLAGLSKRQGCLSHSTPEAEIVAADFAMSRLGLPAITLWQQLGGKDPNFVFYDDNQTMIGVVRTGKHPTMRHLERTHGISIGWMHSIFQEGYVSLAYEVTAKMAADIHTKSFKDSVSWTHACQLINIFPPEQLGSFKSEVPCFPYTQTPILPQVLYRAGLSSKEGLQEHDSVDPILVVKFPRMLREPPSALPPGRYLRSTWILREGVWHQVEDRAVIPSAPAKFDRYVERAVFQFHPVRASLVAAPVVEDTVQTTLPPPYGRQYVRTLPPDWRSVVAALARAIHGPMGGTRVSHCLFVSTVVRIETGYGQAIVPHVTEFQDCKDGLIIEFYNDTKELVHAYKDEGNKLRIRIKIFDTPKEVAIWTLAGVSEDNWWQQYAPGLGDAVARDPDQHYVPQTRMNILCTGRRADDAMCEYLADVYHNKQKKNPNSAVFVGAGVLGGTSWIDKHIQKSSHKIQFRTEYCWGEVVQRIALAAAKSGTQVIVEIPPETQAAGTKQYSVLLNKELWKHNVIDGCSHGQRLLACDTENKSHIKYCDRKWEFFSANTAMDYSDLRSKEVRTSQISRRPVLSGLHLIATKDVFPTCGFMTVMTHFEKFLEIFVANQTPRQELPKKLVLDHVISNNNIHDWIKYSDPPLLMAATQEVQQKPYGDVVKYIVRAASIINQAVNDKAQRFPHFNEVFVDARVIKEGTSAASEFIEADKMGTRFDLNENYRLRENNWFVFFQDYSGRIPGSTGVRDLDEGGLVMLAKMALEFAKCVGYGLRTHNSDLEIIYQRAGSQGERPQFLDMFDVVSRACIPPSSDLEEPLAFAIHYFQAYAGAIDLMRRYLIYSEDNLVRNNFHWSSVLRPDLGMTAKEFIKNVVAKFYVEWWWNRNRKVQHNLYIALQCIQVSIPEGAVEYAFEFFKEDLQMCRGRLVHALDDPDNYLFAMYHACGIGTCEYLPTPAMLTTAALVKNEDDLMIDGNDSFANASDDDKSERTNVLLAAKELNSCLAIGGRPDASTVRTQHTFLAMDFEIYANNKKATFSLSEAFHLKGWRHLTILSPEAHHEVKFDNTIRVLNLLKQKVTALNEDQRSTTTIHIHLCLQAVVYENLNIPASTDSVAALGNMEQTLKRVYIDNIKEVIALVSRPPIVMINHDPRMWQDFQVILQFPVVSSYGGIRYPPGLALSFPVWNKAKQLTWDRAYDEEGNLCFIAYHDAGNAAYAGFLKTLLTPQERVQLFRGSANPLEELLGDVFEITLGMLTFALRFPELFPTWGDVDVINACINGLESCYSRYAAKADPHIENQVQEIIKAKMWDSLKQLFNGEIGDVFIVSYGYAKELNKEVGRRRGDYNNVCGEDIATMGPASHSELLRCIQRSSCPRDHKFPQRGDRPLYRQNEHGEFENPAYVNIGEGVYGGILEKLPPEGAQFCHPDWDKILRATHPREYGGKECGDAKNALYFLQKDLRHHLGRSDKSISLDKRGRDQIQTIKCDEGGWVSIEWLLSYDLLWCHFSRQMAYSLPSSYQNRREEMQRRLQLLINGNYFNFCGGDGKLRLQFLGVRLIPPESVPDDFNAMAPAFSNSLVHVETMRTEIRRDQRTRHLTNEHLEQTGFWIRPWAVRATTGHSRSTNTVMTLDPSRFALSASRSLMEQIGGAYHATEIYNLNAIVTEGLKTGSDMMELGRSSGRLHIYFGIFPPWDPRNKLTRSRSRHDQRTPLVTLYIPIQDLAREGGRVTDNGAVICDRTIPFHLDMRGHRSLTRILELLCDLPGSQLDGTKAVIVNNLSEYFGVNWEQTNMDQYYETYDDAVEFVILH</sequence>
<organism evidence="4 5">
    <name type="scientific">Symbiodinium microadriaticum</name>
    <name type="common">Dinoflagellate</name>
    <name type="synonym">Zooxanthella microadriatica</name>
    <dbReference type="NCBI Taxonomy" id="2951"/>
    <lineage>
        <taxon>Eukaryota</taxon>
        <taxon>Sar</taxon>
        <taxon>Alveolata</taxon>
        <taxon>Dinophyceae</taxon>
        <taxon>Suessiales</taxon>
        <taxon>Symbiodiniaceae</taxon>
        <taxon>Symbiodinium</taxon>
    </lineage>
</organism>
<evidence type="ECO:0000256" key="2">
    <source>
        <dbReference type="SAM" id="MobiDB-lite"/>
    </source>
</evidence>
<feature type="compositionally biased region" description="Basic and acidic residues" evidence="2">
    <location>
        <begin position="170"/>
        <end position="181"/>
    </location>
</feature>
<dbReference type="EMBL" id="LSRX01000565">
    <property type="protein sequence ID" value="OLP93871.1"/>
    <property type="molecule type" value="Genomic_DNA"/>
</dbReference>
<feature type="coiled-coil region" evidence="1">
    <location>
        <begin position="115"/>
        <end position="160"/>
    </location>
</feature>
<feature type="compositionally biased region" description="Basic and acidic residues" evidence="2">
    <location>
        <begin position="1146"/>
        <end position="1163"/>
    </location>
</feature>
<feature type="domain" description="Reverse transcriptase Ty1/copia-type" evidence="3">
    <location>
        <begin position="1596"/>
        <end position="1728"/>
    </location>
</feature>
<evidence type="ECO:0000259" key="3">
    <source>
        <dbReference type="Pfam" id="PF07727"/>
    </source>
</evidence>
<comment type="caution">
    <text evidence="4">The sequence shown here is derived from an EMBL/GenBank/DDBJ whole genome shotgun (WGS) entry which is preliminary data.</text>
</comment>
<feature type="region of interest" description="Disordered" evidence="2">
    <location>
        <begin position="170"/>
        <end position="247"/>
    </location>
</feature>
<feature type="region of interest" description="Disordered" evidence="2">
    <location>
        <begin position="502"/>
        <end position="551"/>
    </location>
</feature>
<feature type="region of interest" description="Disordered" evidence="2">
    <location>
        <begin position="898"/>
        <end position="961"/>
    </location>
</feature>